<gene>
    <name evidence="2" type="ORF">D1614_01705</name>
</gene>
<name>A0A399T762_9BACT</name>
<accession>A0A399T762</accession>
<evidence type="ECO:0000313" key="3">
    <source>
        <dbReference type="Proteomes" id="UP000265926"/>
    </source>
</evidence>
<sequence>MEEQKPASLLKSSLTSGIYIGVALILISVILYVAGLMFETWAQYVSWPILLGGAIWAQLAYRKSLGGEMTYGQAFGAGVLALIFASVLSSIYAYLLYAVIDPSLQEQLRILTEQRIIEKGNVPEEQLDMVVEMATKFQKPAILATFGILGGAFIGLIISLITAIFTKKNPSDLVPE</sequence>
<protein>
    <submittedName>
        <fullName evidence="2">DUF4199 domain-containing protein</fullName>
    </submittedName>
</protein>
<dbReference type="Proteomes" id="UP000265926">
    <property type="component" value="Unassembled WGS sequence"/>
</dbReference>
<dbReference type="Pfam" id="PF13858">
    <property type="entry name" value="DUF4199"/>
    <property type="match status" value="1"/>
</dbReference>
<keyword evidence="1" id="KW-1133">Transmembrane helix</keyword>
<keyword evidence="1" id="KW-0472">Membrane</keyword>
<reference evidence="2 3" key="1">
    <citation type="submission" date="2018-08" db="EMBL/GenBank/DDBJ databases">
        <title>Pallidiluteibacterium maritimus gen. nov., sp. nov., isolated from coastal sediment.</title>
        <authorList>
            <person name="Zhou L.Y."/>
        </authorList>
    </citation>
    <scope>NUCLEOTIDE SEQUENCE [LARGE SCALE GENOMIC DNA]</scope>
    <source>
        <strain evidence="2 3">XSD2</strain>
    </source>
</reference>
<evidence type="ECO:0000256" key="1">
    <source>
        <dbReference type="SAM" id="Phobius"/>
    </source>
</evidence>
<feature type="transmembrane region" description="Helical" evidence="1">
    <location>
        <begin position="141"/>
        <end position="165"/>
    </location>
</feature>
<proteinExistence type="predicted"/>
<feature type="transmembrane region" description="Helical" evidence="1">
    <location>
        <begin position="44"/>
        <end position="62"/>
    </location>
</feature>
<keyword evidence="3" id="KW-1185">Reference proteome</keyword>
<evidence type="ECO:0000313" key="2">
    <source>
        <dbReference type="EMBL" id="RIJ50672.1"/>
    </source>
</evidence>
<dbReference type="RefSeq" id="WP_119436141.1">
    <property type="nucleotide sequence ID" value="NZ_QWGR01000001.1"/>
</dbReference>
<comment type="caution">
    <text evidence="2">The sequence shown here is derived from an EMBL/GenBank/DDBJ whole genome shotgun (WGS) entry which is preliminary data.</text>
</comment>
<organism evidence="2 3">
    <name type="scientific">Maribellus luteus</name>
    <dbReference type="NCBI Taxonomy" id="2305463"/>
    <lineage>
        <taxon>Bacteria</taxon>
        <taxon>Pseudomonadati</taxon>
        <taxon>Bacteroidota</taxon>
        <taxon>Bacteroidia</taxon>
        <taxon>Marinilabiliales</taxon>
        <taxon>Prolixibacteraceae</taxon>
        <taxon>Maribellus</taxon>
    </lineage>
</organism>
<feature type="transmembrane region" description="Helical" evidence="1">
    <location>
        <begin position="18"/>
        <end position="38"/>
    </location>
</feature>
<dbReference type="OrthoDB" id="1120498at2"/>
<dbReference type="EMBL" id="QWGR01000001">
    <property type="protein sequence ID" value="RIJ50672.1"/>
    <property type="molecule type" value="Genomic_DNA"/>
</dbReference>
<dbReference type="InterPro" id="IPR025250">
    <property type="entry name" value="DUF4199"/>
</dbReference>
<feature type="transmembrane region" description="Helical" evidence="1">
    <location>
        <begin position="74"/>
        <end position="100"/>
    </location>
</feature>
<dbReference type="AlphaFoldDB" id="A0A399T762"/>
<keyword evidence="1" id="KW-0812">Transmembrane</keyword>